<dbReference type="InterPro" id="IPR016181">
    <property type="entry name" value="Acyl_CoA_acyltransferase"/>
</dbReference>
<keyword evidence="2" id="KW-0012">Acyltransferase</keyword>
<reference evidence="4 5" key="1">
    <citation type="submission" date="2020-05" db="EMBL/GenBank/DDBJ databases">
        <title>Onion-isolated Pseudomonas sp.</title>
        <authorList>
            <person name="Fujikawa T."/>
            <person name="Sawada H."/>
        </authorList>
    </citation>
    <scope>NUCLEOTIDE SEQUENCE [LARGE SCALE GENOMIC DNA]</scope>
    <source>
        <strain evidence="4 5">MAFF 301512</strain>
    </source>
</reference>
<dbReference type="Pfam" id="PF00583">
    <property type="entry name" value="Acetyltransf_1"/>
    <property type="match status" value="1"/>
</dbReference>
<dbReference type="PANTHER" id="PTHR43877:SF1">
    <property type="entry name" value="ACETYLTRANSFERASE"/>
    <property type="match status" value="1"/>
</dbReference>
<dbReference type="GO" id="GO:0016747">
    <property type="term" value="F:acyltransferase activity, transferring groups other than amino-acyl groups"/>
    <property type="evidence" value="ECO:0007669"/>
    <property type="project" value="InterPro"/>
</dbReference>
<dbReference type="AlphaFoldDB" id="A0A7Y8UW58"/>
<evidence type="ECO:0000313" key="5">
    <source>
        <dbReference type="Proteomes" id="UP000543908"/>
    </source>
</evidence>
<evidence type="ECO:0000313" key="4">
    <source>
        <dbReference type="EMBL" id="NWN63324.1"/>
    </source>
</evidence>
<comment type="caution">
    <text evidence="4">The sequence shown here is derived from an EMBL/GenBank/DDBJ whole genome shotgun (WGS) entry which is preliminary data.</text>
</comment>
<feature type="domain" description="N-acetyltransferase" evidence="3">
    <location>
        <begin position="13"/>
        <end position="158"/>
    </location>
</feature>
<accession>A0A7Y8UW58</accession>
<organism evidence="4 5">
    <name type="scientific">Pseudomonas allii</name>
    <dbReference type="NCBI Taxonomy" id="2740531"/>
    <lineage>
        <taxon>Bacteria</taxon>
        <taxon>Pseudomonadati</taxon>
        <taxon>Pseudomonadota</taxon>
        <taxon>Gammaproteobacteria</taxon>
        <taxon>Pseudomonadales</taxon>
        <taxon>Pseudomonadaceae</taxon>
        <taxon>Pseudomonas</taxon>
    </lineage>
</organism>
<proteinExistence type="predicted"/>
<keyword evidence="1 4" id="KW-0808">Transferase</keyword>
<sequence length="161" mass="18077">MQRQGKNVPVNSLSLRPAIVTDLPSIYRGELAYIQRWEPTHEAGWRSQVERNLALWVDNFELLTVAVLDGQFVGYSLWRPEDSFAELYTINVSEAYRRNGIGRALLQAYGVAARGSGCTHLSLSVRPDKPARLMYECAGFIAVGTDAHGYLRYERANELGT</sequence>
<protein>
    <submittedName>
        <fullName evidence="4">GNAT family N-acetyltransferase</fullName>
    </submittedName>
</protein>
<dbReference type="PANTHER" id="PTHR43877">
    <property type="entry name" value="AMINOALKYLPHOSPHONATE N-ACETYLTRANSFERASE-RELATED-RELATED"/>
    <property type="match status" value="1"/>
</dbReference>
<dbReference type="InterPro" id="IPR050832">
    <property type="entry name" value="Bact_Acetyltransf"/>
</dbReference>
<gene>
    <name evidence="4" type="ORF">HT123_20505</name>
</gene>
<dbReference type="SUPFAM" id="SSF55729">
    <property type="entry name" value="Acyl-CoA N-acyltransferases (Nat)"/>
    <property type="match status" value="1"/>
</dbReference>
<name>A0A7Y8UW58_9PSED</name>
<dbReference type="Proteomes" id="UP000543908">
    <property type="component" value="Unassembled WGS sequence"/>
</dbReference>
<dbReference type="EMBL" id="JABUHS010000191">
    <property type="protein sequence ID" value="NWN63324.1"/>
    <property type="molecule type" value="Genomic_DNA"/>
</dbReference>
<evidence type="ECO:0000256" key="1">
    <source>
        <dbReference type="ARBA" id="ARBA00022679"/>
    </source>
</evidence>
<dbReference type="Gene3D" id="3.40.630.30">
    <property type="match status" value="1"/>
</dbReference>
<dbReference type="PROSITE" id="PS51186">
    <property type="entry name" value="GNAT"/>
    <property type="match status" value="1"/>
</dbReference>
<dbReference type="InterPro" id="IPR000182">
    <property type="entry name" value="GNAT_dom"/>
</dbReference>
<dbReference type="CDD" id="cd04301">
    <property type="entry name" value="NAT_SF"/>
    <property type="match status" value="1"/>
</dbReference>
<evidence type="ECO:0000256" key="2">
    <source>
        <dbReference type="ARBA" id="ARBA00023315"/>
    </source>
</evidence>
<evidence type="ECO:0000259" key="3">
    <source>
        <dbReference type="PROSITE" id="PS51186"/>
    </source>
</evidence>